<feature type="signal peptide" evidence="1">
    <location>
        <begin position="1"/>
        <end position="25"/>
    </location>
</feature>
<proteinExistence type="predicted"/>
<dbReference type="RefSeq" id="WP_074655594.1">
    <property type="nucleotide sequence ID" value="NZ_FNSD01000001.1"/>
</dbReference>
<evidence type="ECO:0000313" key="2">
    <source>
        <dbReference type="EMBL" id="SEC62249.1"/>
    </source>
</evidence>
<name>A0A1H4U0L9_9BACT</name>
<dbReference type="OrthoDB" id="113296at2"/>
<evidence type="ECO:0000313" key="3">
    <source>
        <dbReference type="Proteomes" id="UP000182409"/>
    </source>
</evidence>
<dbReference type="EMBL" id="FNSD01000001">
    <property type="protein sequence ID" value="SEC62249.1"/>
    <property type="molecule type" value="Genomic_DNA"/>
</dbReference>
<protein>
    <submittedName>
        <fullName evidence="2">Uncharacterized protein</fullName>
    </submittedName>
</protein>
<organism evidence="2 3">
    <name type="scientific">Terriglobus roseus</name>
    <dbReference type="NCBI Taxonomy" id="392734"/>
    <lineage>
        <taxon>Bacteria</taxon>
        <taxon>Pseudomonadati</taxon>
        <taxon>Acidobacteriota</taxon>
        <taxon>Terriglobia</taxon>
        <taxon>Terriglobales</taxon>
        <taxon>Acidobacteriaceae</taxon>
        <taxon>Terriglobus</taxon>
    </lineage>
</organism>
<dbReference type="SUPFAM" id="SSF51445">
    <property type="entry name" value="(Trans)glycosidases"/>
    <property type="match status" value="1"/>
</dbReference>
<reference evidence="2 3" key="1">
    <citation type="submission" date="2016-10" db="EMBL/GenBank/DDBJ databases">
        <authorList>
            <person name="de Groot N.N."/>
        </authorList>
    </citation>
    <scope>NUCLEOTIDE SEQUENCE [LARGE SCALE GENOMIC DNA]</scope>
    <source>
        <strain evidence="2 3">AB35.6</strain>
    </source>
</reference>
<dbReference type="Proteomes" id="UP000182409">
    <property type="component" value="Unassembled WGS sequence"/>
</dbReference>
<accession>A0A1H4U0L9</accession>
<dbReference type="InterPro" id="IPR017853">
    <property type="entry name" value="GH"/>
</dbReference>
<keyword evidence="1" id="KW-0732">Signal</keyword>
<dbReference type="Gene3D" id="3.20.20.80">
    <property type="entry name" value="Glycosidases"/>
    <property type="match status" value="1"/>
</dbReference>
<feature type="chain" id="PRO_5010216462" evidence="1">
    <location>
        <begin position="26"/>
        <end position="440"/>
    </location>
</feature>
<evidence type="ECO:0000256" key="1">
    <source>
        <dbReference type="SAM" id="SignalP"/>
    </source>
</evidence>
<gene>
    <name evidence="2" type="ORF">SAMN05443244_3920</name>
</gene>
<dbReference type="AlphaFoldDB" id="A0A1H4U0L9"/>
<sequence length="440" mass="47490">MLREICAGLRVALAACVLAPLAMYAQETMPASSFRDSVGVNVHLASQDSAYGDLLRVRTAIKQLGVKHVRDGLLNSNVEDYYTGLTLLARDGVHSLLYTDLSQTSQMLRAFPSRVPGSLEGIEAPNELDAASDSWLKEVREAQQQITQATSGTQLFTVGPSLTRRASFGEFGTQPCGCTFGNLHNYFGGRNPGTAGRDDAGTGSYPWTLDLAQTAFGSQPLMTTESGYIADPGMANGIPEDVAGKYTVRLLLEQFRHGIRRTYLYELIDMDVPDRGIRDHDGLMRADFSPRPAYTAVSALMKLLQETSVAVASEADAAAQDVVPVTWTVNGGDAALHHLALRKANGDTILLLWREVPSYDVATKKVLPVTPESVTVTVEGNTMPSVLHFAANGLLKPSAVERSRKMNLAIDDAPTVVVLPAAQRVVPAPAPRSQRRTPTR</sequence>